<evidence type="ECO:0000313" key="3">
    <source>
        <dbReference type="Proteomes" id="UP000430508"/>
    </source>
</evidence>
<dbReference type="Pfam" id="PF12392">
    <property type="entry name" value="DUF3656"/>
    <property type="match status" value="1"/>
</dbReference>
<dbReference type="PANTHER" id="PTHR30217">
    <property type="entry name" value="PEPTIDASE U32 FAMILY"/>
    <property type="match status" value="1"/>
</dbReference>
<proteinExistence type="predicted"/>
<dbReference type="EMBL" id="CP046996">
    <property type="protein sequence ID" value="QHA01845.1"/>
    <property type="molecule type" value="Genomic_DNA"/>
</dbReference>
<dbReference type="InterPro" id="IPR001539">
    <property type="entry name" value="Peptidase_U32"/>
</dbReference>
<dbReference type="PROSITE" id="PS01276">
    <property type="entry name" value="PEPTIDASE_U32"/>
    <property type="match status" value="1"/>
</dbReference>
<accession>A0A857DNC2</accession>
<dbReference type="Pfam" id="PF01136">
    <property type="entry name" value="Peptidase_U32"/>
    <property type="match status" value="2"/>
</dbReference>
<name>A0A857DNC2_9FIRM</name>
<dbReference type="InterPro" id="IPR051454">
    <property type="entry name" value="RNA/ubiquinone_mod_enzymes"/>
</dbReference>
<feature type="domain" description="Peptidase U32 collagenase" evidence="1">
    <location>
        <begin position="404"/>
        <end position="520"/>
    </location>
</feature>
<gene>
    <name evidence="2" type="ORF">GQ588_02000</name>
</gene>
<dbReference type="InterPro" id="IPR020988">
    <property type="entry name" value="Pept_U32_collagenase"/>
</dbReference>
<dbReference type="AlphaFoldDB" id="A0A857DNC2"/>
<protein>
    <submittedName>
        <fullName evidence="2">U32 family peptidase</fullName>
    </submittedName>
</protein>
<reference evidence="2 3" key="1">
    <citation type="submission" date="2019-12" db="EMBL/GenBank/DDBJ databases">
        <title>Sequence classification of anaerobic respiratory reductive dehalogenases: First we see many, then we see few.</title>
        <authorList>
            <person name="Molenda O."/>
            <person name="Puentes Jacome L.A."/>
            <person name="Cao X."/>
            <person name="Nesbo C.L."/>
            <person name="Tang S."/>
            <person name="Morson N."/>
            <person name="Patron J."/>
            <person name="Lomheim L."/>
            <person name="Wishart D.S."/>
            <person name="Edwards E.A."/>
        </authorList>
    </citation>
    <scope>NUCLEOTIDE SEQUENCE [LARGE SCALE GENOMIC DNA]</scope>
    <source>
        <strain evidence="2 3">12DCA</strain>
    </source>
</reference>
<evidence type="ECO:0000313" key="2">
    <source>
        <dbReference type="EMBL" id="QHA01845.1"/>
    </source>
</evidence>
<evidence type="ECO:0000259" key="1">
    <source>
        <dbReference type="Pfam" id="PF12392"/>
    </source>
</evidence>
<sequence>MHSDFGSSPQQHTNKKMELLAPAGGYEALKAAVENGADAVYLGGKMFNARASASNFDSEELSKAVTYAHERGVKVYVTLNILVADSEFSELADYVYQLYSLGADALIVQDIGVANFIRKVLPEIRLHASTQMTQNNIYGLKQLEKMGFSRVVLARETSAPEIEKMVQATELDVEVFGHGALCISYSGQCLMSSYIGGRSGNRGRCAQPCRMAYSLVDGKGRDLLEGRKTGEHLLSPRDLKLLDNLGELQRMGVRSLKIEGRMKRPEYVATVIRVYRKALDFLQEQKGQEITARDLYELTQIFNRDFTTGYFQGYQGAEMMSFSRPNNRGTMLGRITDLKNNRLTLKLDRELGLGDGLEIWTKRGREGISVGRIGIPGGKTVDSAAPGDTVTIEFEGAANIGDRVFKTHDEQLIAQARLSFQEGKEMRKRPLKMQLSGKVGQKLRLTVWDDQQHVALESQCEAQEAQNRPLTQEVLVKQLGRLGNTPFYLGELTTALEGDLMIPVSALNELRRAAVEKLLEPSHSKPALTLNAYQERTYAWNQQLKTGRTVSGKTGAGKHLLSAAVTDSSMIAPLLKAGADRIILGGEHWRSRPPLTLAELQKALDTCQSRGRTLLWRLPRILNQTQCEQVLKDLTKVAGWSSRPVIMAGNLAEIEMLKTVDPEWTWETDYFLHCFNEAALEWVHRAGGRQAALSMELSQEQLAVLGKSEGIELLVFGDMEMMVSEFCLPGAVLGEGKDGARNKCGKACQNRDLYLKDRMAYHFPLATDQECRMHVFNAKTLNLVTELSKIADMGIRNIRLELLRASLPQAERAVTVFHQLWKETAGGKNIGKEETEEAMKSLEELYPDGFTRGHFYRGVLI</sequence>
<organism evidence="2 3">
    <name type="scientific">Dehalobacter restrictus</name>
    <dbReference type="NCBI Taxonomy" id="55583"/>
    <lineage>
        <taxon>Bacteria</taxon>
        <taxon>Bacillati</taxon>
        <taxon>Bacillota</taxon>
        <taxon>Clostridia</taxon>
        <taxon>Eubacteriales</taxon>
        <taxon>Desulfitobacteriaceae</taxon>
        <taxon>Dehalobacter</taxon>
    </lineage>
</organism>
<dbReference type="Proteomes" id="UP000430508">
    <property type="component" value="Chromosome"/>
</dbReference>
<dbReference type="PANTHER" id="PTHR30217:SF10">
    <property type="entry name" value="23S RRNA 5-HYDROXYCYTIDINE C2501 SYNTHASE"/>
    <property type="match status" value="1"/>
</dbReference>
<dbReference type="RefSeq" id="WP_025205083.1">
    <property type="nucleotide sequence ID" value="NZ_CP046996.1"/>
</dbReference>